<reference evidence="1 2" key="1">
    <citation type="submission" date="2019-03" db="EMBL/GenBank/DDBJ databases">
        <title>Genomic Encyclopedia of Type Strains, Phase IV (KMG-IV): sequencing the most valuable type-strain genomes for metagenomic binning, comparative biology and taxonomic classification.</title>
        <authorList>
            <person name="Goeker M."/>
        </authorList>
    </citation>
    <scope>NUCLEOTIDE SEQUENCE [LARGE SCALE GENOMIC DNA]</scope>
    <source>
        <strain evidence="1 2">DSM 46770</strain>
    </source>
</reference>
<dbReference type="EMBL" id="SNYN01000011">
    <property type="protein sequence ID" value="TDQ51511.1"/>
    <property type="molecule type" value="Genomic_DNA"/>
</dbReference>
<dbReference type="OrthoDB" id="3203793at2"/>
<comment type="caution">
    <text evidence="1">The sequence shown here is derived from an EMBL/GenBank/DDBJ whole genome shotgun (WGS) entry which is preliminary data.</text>
</comment>
<name>A0A4R6UW86_9ACTN</name>
<accession>A0A4R6UW86</accession>
<dbReference type="RefSeq" id="WP_133742172.1">
    <property type="nucleotide sequence ID" value="NZ_SNYN01000011.1"/>
</dbReference>
<dbReference type="InterPro" id="IPR046828">
    <property type="entry name" value="RepSA"/>
</dbReference>
<sequence length="473" mass="52018">MVPENPSVTHAAPPLAQISERLRLGDFDQVHERIKRVHGCACPVRLSGELRAVDAVTGDSRPVWSSKGEPGGGLWVPCGNRRATICPACADTYQGDTFQLIRSGLVGGKTVPDRVREHPRVFATFTAPSFGAVHRGPAKDGKTRVCHPRRSGTSCARYHRADDPLIGAPLDPDAYDYARQVMWNNHAGELWRRFTVYLRRHLAAAVGMTQAEFNAAVRVSYAKVAEFQARGVVHFHAVIRLDSMRKDGIICPPPTWVSVAHLDAAVASAAAAVLVTTDPVPGLLPALFLRWGIQLDTHAITTDAFTAGSLTEEAVAAYIAKYATKSTTDTGALDRRIRSLDDLDRIGVTAHQRRIIEACWTLADVLDLEERKLREWAHMLGFRGHFSTKSRRYSTTLGALRQVRRDYRAHQARQTGTDDLLGDLDDDGATTLIVGTFAFAGQGYDHSVDAWMAANHHRGRIENRQIAREESAA</sequence>
<proteinExistence type="predicted"/>
<evidence type="ECO:0000313" key="1">
    <source>
        <dbReference type="EMBL" id="TDQ51511.1"/>
    </source>
</evidence>
<dbReference type="Proteomes" id="UP000295281">
    <property type="component" value="Unassembled WGS sequence"/>
</dbReference>
<organism evidence="1 2">
    <name type="scientific">Actinorugispora endophytica</name>
    <dbReference type="NCBI Taxonomy" id="1605990"/>
    <lineage>
        <taxon>Bacteria</taxon>
        <taxon>Bacillati</taxon>
        <taxon>Actinomycetota</taxon>
        <taxon>Actinomycetes</taxon>
        <taxon>Streptosporangiales</taxon>
        <taxon>Nocardiopsidaceae</taxon>
        <taxon>Actinorugispora</taxon>
    </lineage>
</organism>
<gene>
    <name evidence="1" type="ORF">EV190_111119</name>
</gene>
<evidence type="ECO:0000313" key="2">
    <source>
        <dbReference type="Proteomes" id="UP000295281"/>
    </source>
</evidence>
<keyword evidence="2" id="KW-1185">Reference proteome</keyword>
<evidence type="ECO:0008006" key="3">
    <source>
        <dbReference type="Google" id="ProtNLM"/>
    </source>
</evidence>
<protein>
    <recommendedName>
        <fullName evidence="3">Replication initiation protein</fullName>
    </recommendedName>
</protein>
<dbReference type="AlphaFoldDB" id="A0A4R6UW86"/>
<dbReference type="Pfam" id="PF20199">
    <property type="entry name" value="RepSA"/>
    <property type="match status" value="1"/>
</dbReference>